<evidence type="ECO:0000256" key="2">
    <source>
        <dbReference type="ARBA" id="ARBA00022679"/>
    </source>
</evidence>
<evidence type="ECO:0000313" key="7">
    <source>
        <dbReference type="Proteomes" id="UP000510647"/>
    </source>
</evidence>
<dbReference type="Gene3D" id="2.30.140.10">
    <property type="entry name" value="Spermidine synthase, tetramerisation domain"/>
    <property type="match status" value="1"/>
</dbReference>
<feature type="domain" description="PABS" evidence="5">
    <location>
        <begin position="30"/>
        <end position="272"/>
    </location>
</feature>
<keyword evidence="2 3" id="KW-0808">Transferase</keyword>
<dbReference type="GO" id="GO:0005829">
    <property type="term" value="C:cytosol"/>
    <property type="evidence" value="ECO:0007669"/>
    <property type="project" value="TreeGrafter"/>
</dbReference>
<dbReference type="PROSITE" id="PS01330">
    <property type="entry name" value="PABS_1"/>
    <property type="match status" value="1"/>
</dbReference>
<name>A0A7H9HY92_9SACH</name>
<evidence type="ECO:0000256" key="1">
    <source>
        <dbReference type="ARBA" id="ARBA00007867"/>
    </source>
</evidence>
<dbReference type="EMBL" id="CP059274">
    <property type="protein sequence ID" value="QLQ82343.1"/>
    <property type="molecule type" value="Genomic_DNA"/>
</dbReference>
<dbReference type="GO" id="GO:0004766">
    <property type="term" value="F:spermidine synthase activity"/>
    <property type="evidence" value="ECO:0007669"/>
    <property type="project" value="TreeGrafter"/>
</dbReference>
<keyword evidence="3" id="KW-0620">Polyamine biosynthesis</keyword>
<dbReference type="InterPro" id="IPR030373">
    <property type="entry name" value="PABS_CS"/>
</dbReference>
<dbReference type="Proteomes" id="UP000510647">
    <property type="component" value="Chromosome 8"/>
</dbReference>
<dbReference type="InterPro" id="IPR029063">
    <property type="entry name" value="SAM-dependent_MTases_sf"/>
</dbReference>
<dbReference type="Gene3D" id="3.40.50.150">
    <property type="entry name" value="Vaccinia Virus protein VP39"/>
    <property type="match status" value="1"/>
</dbReference>
<dbReference type="PROSITE" id="PS51006">
    <property type="entry name" value="PABS_2"/>
    <property type="match status" value="1"/>
</dbReference>
<dbReference type="OrthoDB" id="38125at2759"/>
<dbReference type="InterPro" id="IPR001045">
    <property type="entry name" value="Spermi_synthase"/>
</dbReference>
<dbReference type="InterPro" id="IPR030668">
    <property type="entry name" value="Spermi_synthase_euk"/>
</dbReference>
<gene>
    <name evidence="6" type="ORF">HG537_0H01040</name>
</gene>
<dbReference type="FunFam" id="2.30.140.10:FF:000001">
    <property type="entry name" value="SPE3p Spermidine synthase"/>
    <property type="match status" value="1"/>
</dbReference>
<dbReference type="GO" id="GO:0015940">
    <property type="term" value="P:pantothenate biosynthetic process"/>
    <property type="evidence" value="ECO:0007669"/>
    <property type="project" value="UniProtKB-ARBA"/>
</dbReference>
<evidence type="ECO:0000256" key="4">
    <source>
        <dbReference type="RuleBase" id="RU003836"/>
    </source>
</evidence>
<dbReference type="NCBIfam" id="TIGR00417">
    <property type="entry name" value="speE"/>
    <property type="match status" value="1"/>
</dbReference>
<dbReference type="InterPro" id="IPR035246">
    <property type="entry name" value="Spermidine_synt_N"/>
</dbReference>
<dbReference type="PANTHER" id="PTHR11558">
    <property type="entry name" value="SPERMIDINE/SPERMINE SYNTHASE"/>
    <property type="match status" value="1"/>
</dbReference>
<keyword evidence="7" id="KW-1185">Reference proteome</keyword>
<proteinExistence type="inferred from homology"/>
<comment type="similarity">
    <text evidence="1 4">Belongs to the spermidine/spermine synthase family.</text>
</comment>
<dbReference type="GO" id="GO:0008295">
    <property type="term" value="P:spermidine biosynthetic process"/>
    <property type="evidence" value="ECO:0007669"/>
    <property type="project" value="TreeGrafter"/>
</dbReference>
<dbReference type="AlphaFoldDB" id="A0A7H9HY92"/>
<dbReference type="NCBIfam" id="NF002010">
    <property type="entry name" value="PRK00811.1"/>
    <property type="match status" value="1"/>
</dbReference>
<dbReference type="PIRSF" id="PIRSF000502">
    <property type="entry name" value="Spermidine_synth"/>
    <property type="match status" value="1"/>
</dbReference>
<reference evidence="6 7" key="1">
    <citation type="submission" date="2020-06" db="EMBL/GenBank/DDBJ databases">
        <title>The yeast mating-type switching endonuclease HO is a domesticated member of an unorthodox homing genetic element family.</title>
        <authorList>
            <person name="Coughlan A.Y."/>
            <person name="Lombardi L."/>
            <person name="Braun-Galleani S."/>
            <person name="Martos A.R."/>
            <person name="Galeote V."/>
            <person name="Bigey F."/>
            <person name="Dequin S."/>
            <person name="Byrne K.P."/>
            <person name="Wolfe K.H."/>
        </authorList>
    </citation>
    <scope>NUCLEOTIDE SEQUENCE [LARGE SCALE GENOMIC DNA]</scope>
    <source>
        <strain evidence="6 7">CBS2947</strain>
    </source>
</reference>
<protein>
    <recommendedName>
        <fullName evidence="5">PABS domain-containing protein</fullName>
    </recommendedName>
</protein>
<dbReference type="SUPFAM" id="SSF53335">
    <property type="entry name" value="S-adenosyl-L-methionine-dependent methyltransferases"/>
    <property type="match status" value="1"/>
</dbReference>
<dbReference type="PANTHER" id="PTHR11558:SF11">
    <property type="entry name" value="SPERMIDINE SYNTHASE"/>
    <property type="match status" value="1"/>
</dbReference>
<accession>A0A7H9HY92</accession>
<organism evidence="6 7">
    <name type="scientific">Torulaspora globosa</name>
    <dbReference type="NCBI Taxonomy" id="48254"/>
    <lineage>
        <taxon>Eukaryota</taxon>
        <taxon>Fungi</taxon>
        <taxon>Dikarya</taxon>
        <taxon>Ascomycota</taxon>
        <taxon>Saccharomycotina</taxon>
        <taxon>Saccharomycetes</taxon>
        <taxon>Saccharomycetales</taxon>
        <taxon>Saccharomycetaceae</taxon>
        <taxon>Torulaspora</taxon>
    </lineage>
</organism>
<sequence>MSKGNYQTLSYRLAIMSNSSNTAGHKLINNGWFTEISDRHFPGQGLSLKVEEVLHHSQSEFQDILVFKSSSFGNVLVLDGIIQCSERDEFAYQEMISHIPLFAHREPRRVLVIGGGDGGVIREVVKHACVESVDLVEIDSTVIELSRKYLPHMSCAVDNSKVKIHLRDGFQFLREIGDAQAEEKYDVIITDSSDPDGPAEAFFQKEYFQLLNNALNETGILIAQASENVWLDIEYLSNLMKIARSVFQNTEYCYTTVPTYTSGQLGLIVCAKSDTLDLKKPCRTPTASEQIKLMYYNPEIHSASFVLPTWADKLINQSSR</sequence>
<dbReference type="Pfam" id="PF01564">
    <property type="entry name" value="Spermine_synth"/>
    <property type="match status" value="1"/>
</dbReference>
<feature type="active site" description="Proton acceptor" evidence="3">
    <location>
        <position position="191"/>
    </location>
</feature>
<dbReference type="InterPro" id="IPR037163">
    <property type="entry name" value="Spermidine_synt_N_sf"/>
</dbReference>
<evidence type="ECO:0000256" key="3">
    <source>
        <dbReference type="PROSITE-ProRule" id="PRU00354"/>
    </source>
</evidence>
<evidence type="ECO:0000259" key="5">
    <source>
        <dbReference type="PROSITE" id="PS51006"/>
    </source>
</evidence>
<dbReference type="FunFam" id="3.40.50.150:FF:000013">
    <property type="entry name" value="Spermidine synthase"/>
    <property type="match status" value="1"/>
</dbReference>
<dbReference type="HAMAP" id="MF_00198">
    <property type="entry name" value="Spermidine_synth"/>
    <property type="match status" value="1"/>
</dbReference>
<dbReference type="InterPro" id="IPR030374">
    <property type="entry name" value="PABS"/>
</dbReference>
<dbReference type="Pfam" id="PF17284">
    <property type="entry name" value="Spermine_synt_N"/>
    <property type="match status" value="1"/>
</dbReference>
<evidence type="ECO:0000313" key="6">
    <source>
        <dbReference type="EMBL" id="QLQ82343.1"/>
    </source>
</evidence>